<evidence type="ECO:0000256" key="1">
    <source>
        <dbReference type="ARBA" id="ARBA00023015"/>
    </source>
</evidence>
<dbReference type="Proteomes" id="UP000266677">
    <property type="component" value="Unassembled WGS sequence"/>
</dbReference>
<dbReference type="InterPro" id="IPR001647">
    <property type="entry name" value="HTH_TetR"/>
</dbReference>
<dbReference type="Pfam" id="PF00440">
    <property type="entry name" value="TetR_N"/>
    <property type="match status" value="1"/>
</dbReference>
<evidence type="ECO:0000256" key="3">
    <source>
        <dbReference type="ARBA" id="ARBA00023163"/>
    </source>
</evidence>
<evidence type="ECO:0000256" key="4">
    <source>
        <dbReference type="PROSITE-ProRule" id="PRU00335"/>
    </source>
</evidence>
<evidence type="ECO:0000259" key="5">
    <source>
        <dbReference type="PROSITE" id="PS50977"/>
    </source>
</evidence>
<evidence type="ECO:0000313" key="7">
    <source>
        <dbReference type="Proteomes" id="UP000266677"/>
    </source>
</evidence>
<feature type="domain" description="HTH tetR-type" evidence="5">
    <location>
        <begin position="5"/>
        <end position="65"/>
    </location>
</feature>
<dbReference type="AlphaFoldDB" id="A0A3A4KKR3"/>
<accession>A0A3A4KKR3</accession>
<dbReference type="InterPro" id="IPR036271">
    <property type="entry name" value="Tet_transcr_reg_TetR-rel_C_sf"/>
</dbReference>
<dbReference type="EMBL" id="QZFU01000019">
    <property type="protein sequence ID" value="RJO75301.1"/>
    <property type="molecule type" value="Genomic_DNA"/>
</dbReference>
<dbReference type="PANTHER" id="PTHR30055:SF220">
    <property type="entry name" value="TETR-FAMILY REGULATORY PROTEIN"/>
    <property type="match status" value="1"/>
</dbReference>
<dbReference type="RefSeq" id="WP_120042172.1">
    <property type="nucleotide sequence ID" value="NZ_QZFU01000019.1"/>
</dbReference>
<dbReference type="Pfam" id="PF13305">
    <property type="entry name" value="TetR_C_33"/>
    <property type="match status" value="1"/>
</dbReference>
<proteinExistence type="predicted"/>
<evidence type="ECO:0000256" key="2">
    <source>
        <dbReference type="ARBA" id="ARBA00023125"/>
    </source>
</evidence>
<dbReference type="InterPro" id="IPR009057">
    <property type="entry name" value="Homeodomain-like_sf"/>
</dbReference>
<name>A0A3A4KKR3_9NOCA</name>
<organism evidence="6 7">
    <name type="scientific">Nocardia panacis</name>
    <dbReference type="NCBI Taxonomy" id="2340916"/>
    <lineage>
        <taxon>Bacteria</taxon>
        <taxon>Bacillati</taxon>
        <taxon>Actinomycetota</taxon>
        <taxon>Actinomycetes</taxon>
        <taxon>Mycobacteriales</taxon>
        <taxon>Nocardiaceae</taxon>
        <taxon>Nocardia</taxon>
    </lineage>
</organism>
<keyword evidence="2 4" id="KW-0238">DNA-binding</keyword>
<dbReference type="PANTHER" id="PTHR30055">
    <property type="entry name" value="HTH-TYPE TRANSCRIPTIONAL REGULATOR RUTR"/>
    <property type="match status" value="1"/>
</dbReference>
<dbReference type="Gene3D" id="1.10.357.10">
    <property type="entry name" value="Tetracycline Repressor, domain 2"/>
    <property type="match status" value="1"/>
</dbReference>
<dbReference type="SUPFAM" id="SSF46689">
    <property type="entry name" value="Homeodomain-like"/>
    <property type="match status" value="1"/>
</dbReference>
<dbReference type="InterPro" id="IPR050109">
    <property type="entry name" value="HTH-type_TetR-like_transc_reg"/>
</dbReference>
<keyword evidence="3" id="KW-0804">Transcription</keyword>
<sequence length="185" mass="19834">MDVADSLRERLVTSGVELLEQVGVGQLGLRAIARHAGVSHGAPRRHFPTHAALLAAIAARGFAALETDFAAAPAHPPRARAEYTALAYVRFATDHPEMFMLMFRHDLLEGSGQNLRRTSLPMFERWSTMIAECAPASADRAALLAWTSLHGIAALAANRSLALISPDTNPIDLVAEVIDTFVGSA</sequence>
<dbReference type="GO" id="GO:0003700">
    <property type="term" value="F:DNA-binding transcription factor activity"/>
    <property type="evidence" value="ECO:0007669"/>
    <property type="project" value="TreeGrafter"/>
</dbReference>
<dbReference type="OrthoDB" id="3173376at2"/>
<dbReference type="PROSITE" id="PS50977">
    <property type="entry name" value="HTH_TETR_2"/>
    <property type="match status" value="1"/>
</dbReference>
<keyword evidence="7" id="KW-1185">Reference proteome</keyword>
<feature type="DNA-binding region" description="H-T-H motif" evidence="4">
    <location>
        <begin position="28"/>
        <end position="47"/>
    </location>
</feature>
<protein>
    <submittedName>
        <fullName evidence="6">TetR/AcrR family transcriptional regulator</fullName>
    </submittedName>
</protein>
<comment type="caution">
    <text evidence="6">The sequence shown here is derived from an EMBL/GenBank/DDBJ whole genome shotgun (WGS) entry which is preliminary data.</text>
</comment>
<evidence type="ECO:0000313" key="6">
    <source>
        <dbReference type="EMBL" id="RJO75301.1"/>
    </source>
</evidence>
<gene>
    <name evidence="6" type="ORF">D5S18_15525</name>
</gene>
<dbReference type="GO" id="GO:0000976">
    <property type="term" value="F:transcription cis-regulatory region binding"/>
    <property type="evidence" value="ECO:0007669"/>
    <property type="project" value="TreeGrafter"/>
</dbReference>
<keyword evidence="1" id="KW-0805">Transcription regulation</keyword>
<dbReference type="SUPFAM" id="SSF48498">
    <property type="entry name" value="Tetracyclin repressor-like, C-terminal domain"/>
    <property type="match status" value="1"/>
</dbReference>
<reference evidence="6 7" key="1">
    <citation type="submission" date="2018-09" db="EMBL/GenBank/DDBJ databases">
        <title>YIM PH21274 draft genome.</title>
        <authorList>
            <person name="Miao C."/>
        </authorList>
    </citation>
    <scope>NUCLEOTIDE SEQUENCE [LARGE SCALE GENOMIC DNA]</scope>
    <source>
        <strain evidence="6 7">YIM PH 21724</strain>
    </source>
</reference>
<dbReference type="InterPro" id="IPR025996">
    <property type="entry name" value="MT1864/Rv1816-like_C"/>
</dbReference>